<comment type="cofactor">
    <cofactor evidence="1">
        <name>pyridoxal 5'-phosphate</name>
        <dbReference type="ChEBI" id="CHEBI:597326"/>
    </cofactor>
</comment>
<dbReference type="PRINTS" id="PR01181">
    <property type="entry name" value="DAPDCRBXLASE"/>
</dbReference>
<sequence>EPGRAIVGRAGVALYKVGVVKDIPGVRCYVSVDGGMADNIRLALYGARHEAVIANKMLEREVGKVTIAGKFCESGDILIRDVNLPSVSAGDVIAIPDSGAYCLPMASNYNASLKPAVVLIKEGKARIIRRRETFEDLTRCDLV</sequence>
<proteinExistence type="predicted"/>
<dbReference type="InterPro" id="IPR009006">
    <property type="entry name" value="Ala_racemase/Decarboxylase_C"/>
</dbReference>
<dbReference type="InterPro" id="IPR022643">
    <property type="entry name" value="De-COase2_C"/>
</dbReference>
<dbReference type="SUPFAM" id="SSF50621">
    <property type="entry name" value="Alanine racemase C-terminal domain-like"/>
    <property type="match status" value="1"/>
</dbReference>
<dbReference type="AlphaFoldDB" id="X1M255"/>
<protein>
    <recommendedName>
        <fullName evidence="5">Orn/DAP/Arg decarboxylase 2 C-terminal domain-containing protein</fullName>
    </recommendedName>
</protein>
<feature type="non-terminal residue" evidence="6">
    <location>
        <position position="1"/>
    </location>
</feature>
<organism evidence="6">
    <name type="scientific">marine sediment metagenome</name>
    <dbReference type="NCBI Taxonomy" id="412755"/>
    <lineage>
        <taxon>unclassified sequences</taxon>
        <taxon>metagenomes</taxon>
        <taxon>ecological metagenomes</taxon>
    </lineage>
</organism>
<dbReference type="InterPro" id="IPR002986">
    <property type="entry name" value="DAP_deCOOHase_LysA"/>
</dbReference>
<dbReference type="Gene3D" id="2.40.37.10">
    <property type="entry name" value="Lyase, Ornithine Decarboxylase, Chain A, domain 1"/>
    <property type="match status" value="1"/>
</dbReference>
<evidence type="ECO:0000256" key="1">
    <source>
        <dbReference type="ARBA" id="ARBA00001933"/>
    </source>
</evidence>
<gene>
    <name evidence="6" type="ORF">S06H3_10548</name>
</gene>
<comment type="caution">
    <text evidence="6">The sequence shown here is derived from an EMBL/GenBank/DDBJ whole genome shotgun (WGS) entry which is preliminary data.</text>
</comment>
<evidence type="ECO:0000259" key="5">
    <source>
        <dbReference type="Pfam" id="PF00278"/>
    </source>
</evidence>
<keyword evidence="3" id="KW-0663">Pyridoxal phosphate</keyword>
<dbReference type="Pfam" id="PF00278">
    <property type="entry name" value="Orn_DAP_Arg_deC"/>
    <property type="match status" value="1"/>
</dbReference>
<accession>X1M255</accession>
<evidence type="ECO:0000256" key="4">
    <source>
        <dbReference type="ARBA" id="ARBA00023239"/>
    </source>
</evidence>
<keyword evidence="4" id="KW-0456">Lyase</keyword>
<name>X1M255_9ZZZZ</name>
<keyword evidence="2" id="KW-0210">Decarboxylase</keyword>
<dbReference type="GO" id="GO:0009089">
    <property type="term" value="P:lysine biosynthetic process via diaminopimelate"/>
    <property type="evidence" value="ECO:0007669"/>
    <property type="project" value="InterPro"/>
</dbReference>
<feature type="domain" description="Orn/DAP/Arg decarboxylase 2 C-terminal" evidence="5">
    <location>
        <begin position="10"/>
        <end position="99"/>
    </location>
</feature>
<dbReference type="PANTHER" id="PTHR43727">
    <property type="entry name" value="DIAMINOPIMELATE DECARBOXYLASE"/>
    <property type="match status" value="1"/>
</dbReference>
<evidence type="ECO:0000256" key="2">
    <source>
        <dbReference type="ARBA" id="ARBA00022793"/>
    </source>
</evidence>
<dbReference type="GO" id="GO:0008836">
    <property type="term" value="F:diaminopimelate decarboxylase activity"/>
    <property type="evidence" value="ECO:0007669"/>
    <property type="project" value="InterPro"/>
</dbReference>
<evidence type="ECO:0000256" key="3">
    <source>
        <dbReference type="ARBA" id="ARBA00022898"/>
    </source>
</evidence>
<dbReference type="EMBL" id="BARV01004905">
    <property type="protein sequence ID" value="GAI08755.1"/>
    <property type="molecule type" value="Genomic_DNA"/>
</dbReference>
<dbReference type="PANTHER" id="PTHR43727:SF2">
    <property type="entry name" value="GROUP IV DECARBOXYLASE"/>
    <property type="match status" value="1"/>
</dbReference>
<reference evidence="6" key="1">
    <citation type="journal article" date="2014" name="Front. Microbiol.">
        <title>High frequency of phylogenetically diverse reductive dehalogenase-homologous genes in deep subseafloor sedimentary metagenomes.</title>
        <authorList>
            <person name="Kawai M."/>
            <person name="Futagami T."/>
            <person name="Toyoda A."/>
            <person name="Takaki Y."/>
            <person name="Nishi S."/>
            <person name="Hori S."/>
            <person name="Arai W."/>
            <person name="Tsubouchi T."/>
            <person name="Morono Y."/>
            <person name="Uchiyama I."/>
            <person name="Ito T."/>
            <person name="Fujiyama A."/>
            <person name="Inagaki F."/>
            <person name="Takami H."/>
        </authorList>
    </citation>
    <scope>NUCLEOTIDE SEQUENCE</scope>
    <source>
        <strain evidence="6">Expedition CK06-06</strain>
    </source>
</reference>
<evidence type="ECO:0000313" key="6">
    <source>
        <dbReference type="EMBL" id="GAI08755.1"/>
    </source>
</evidence>